<gene>
    <name evidence="1" type="ORF">RhiirA1_485242</name>
</gene>
<evidence type="ECO:0000313" key="2">
    <source>
        <dbReference type="Proteomes" id="UP000232688"/>
    </source>
</evidence>
<accession>A0A2N0QIE4</accession>
<comment type="caution">
    <text evidence="1">The sequence shown here is derived from an EMBL/GenBank/DDBJ whole genome shotgun (WGS) entry which is preliminary data.</text>
</comment>
<protein>
    <submittedName>
        <fullName evidence="1">Uncharacterized protein</fullName>
    </submittedName>
</protein>
<reference evidence="1 2" key="2">
    <citation type="submission" date="2017-10" db="EMBL/GenBank/DDBJ databases">
        <title>Genome analyses suggest a sexual origin of heterokaryosis in a supposedly ancient asexual fungus.</title>
        <authorList>
            <person name="Corradi N."/>
            <person name="Sedzielewska K."/>
            <person name="Noel J."/>
            <person name="Charron P."/>
            <person name="Farinelli L."/>
            <person name="Marton T."/>
            <person name="Kruger M."/>
            <person name="Pelin A."/>
            <person name="Brachmann A."/>
            <person name="Corradi N."/>
        </authorList>
    </citation>
    <scope>NUCLEOTIDE SEQUENCE [LARGE SCALE GENOMIC DNA]</scope>
    <source>
        <strain evidence="1 2">A1</strain>
    </source>
</reference>
<name>A0A2N0QIE4_9GLOM</name>
<evidence type="ECO:0000313" key="1">
    <source>
        <dbReference type="EMBL" id="PKC50828.1"/>
    </source>
</evidence>
<dbReference type="VEuPathDB" id="FungiDB:RhiirA1_485242"/>
<reference evidence="1 2" key="1">
    <citation type="submission" date="2017-10" db="EMBL/GenBank/DDBJ databases">
        <title>Extensive intraspecific genome diversity in a model arbuscular mycorrhizal fungus.</title>
        <authorList>
            <person name="Chen E.C.H."/>
            <person name="Morin E."/>
            <person name="Baudet D."/>
            <person name="Noel J."/>
            <person name="Ndikumana S."/>
            <person name="Charron P."/>
            <person name="St-Onge C."/>
            <person name="Giorgi J."/>
            <person name="Grigoriev I.V."/>
            <person name="Roux C."/>
            <person name="Martin F.M."/>
            <person name="Corradi N."/>
        </authorList>
    </citation>
    <scope>NUCLEOTIDE SEQUENCE [LARGE SCALE GENOMIC DNA]</scope>
    <source>
        <strain evidence="1 2">A1</strain>
    </source>
</reference>
<dbReference type="AlphaFoldDB" id="A0A2N0QIE4"/>
<sequence>LLNFNNLPEPKNSVDYYDNQNDDIISMESSASLSQQIDIFQQINISQQIGISQLNI</sequence>
<feature type="non-terminal residue" evidence="1">
    <location>
        <position position="1"/>
    </location>
</feature>
<organism evidence="1 2">
    <name type="scientific">Rhizophagus irregularis</name>
    <dbReference type="NCBI Taxonomy" id="588596"/>
    <lineage>
        <taxon>Eukaryota</taxon>
        <taxon>Fungi</taxon>
        <taxon>Fungi incertae sedis</taxon>
        <taxon>Mucoromycota</taxon>
        <taxon>Glomeromycotina</taxon>
        <taxon>Glomeromycetes</taxon>
        <taxon>Glomerales</taxon>
        <taxon>Glomeraceae</taxon>
        <taxon>Rhizophagus</taxon>
    </lineage>
</organism>
<proteinExistence type="predicted"/>
<dbReference type="Proteomes" id="UP000232688">
    <property type="component" value="Unassembled WGS sequence"/>
</dbReference>
<dbReference type="EMBL" id="LLXH01008955">
    <property type="protein sequence ID" value="PKC50828.1"/>
    <property type="molecule type" value="Genomic_DNA"/>
</dbReference>